<dbReference type="Pfam" id="PF04493">
    <property type="entry name" value="Endonuclease_5"/>
    <property type="match status" value="1"/>
</dbReference>
<dbReference type="RefSeq" id="WP_045465885.1">
    <property type="nucleotide sequence ID" value="NZ_BBLT01000007.1"/>
</dbReference>
<gene>
    <name evidence="1" type="ORF">MYP_3500</name>
</gene>
<keyword evidence="1" id="KW-0540">Nuclease</keyword>
<evidence type="ECO:0000313" key="1">
    <source>
        <dbReference type="EMBL" id="GAL86271.1"/>
    </source>
</evidence>
<name>A0A098LH18_9BACT</name>
<organism evidence="1 2">
    <name type="scientific">Sporocytophaga myxococcoides</name>
    <dbReference type="NCBI Taxonomy" id="153721"/>
    <lineage>
        <taxon>Bacteria</taxon>
        <taxon>Pseudomonadati</taxon>
        <taxon>Bacteroidota</taxon>
        <taxon>Cytophagia</taxon>
        <taxon>Cytophagales</taxon>
        <taxon>Cytophagaceae</taxon>
        <taxon>Sporocytophaga</taxon>
    </lineage>
</organism>
<dbReference type="Proteomes" id="UP000030185">
    <property type="component" value="Unassembled WGS sequence"/>
</dbReference>
<keyword evidence="1" id="KW-0378">Hydrolase</keyword>
<reference evidence="1 2" key="1">
    <citation type="submission" date="2014-09" db="EMBL/GenBank/DDBJ databases">
        <title>Sporocytophaga myxococcoides PG-01 genome sequencing.</title>
        <authorList>
            <person name="Liu L."/>
            <person name="Gao P.J."/>
            <person name="Chen G.J."/>
            <person name="Wang L.S."/>
        </authorList>
    </citation>
    <scope>NUCLEOTIDE SEQUENCE [LARGE SCALE GENOMIC DNA]</scope>
    <source>
        <strain evidence="1 2">PG-01</strain>
    </source>
</reference>
<dbReference type="OrthoDB" id="2593273at2"/>
<keyword evidence="2" id="KW-1185">Reference proteome</keyword>
<evidence type="ECO:0000313" key="2">
    <source>
        <dbReference type="Proteomes" id="UP000030185"/>
    </source>
</evidence>
<dbReference type="InterPro" id="IPR007581">
    <property type="entry name" value="Endonuclease-V"/>
</dbReference>
<comment type="caution">
    <text evidence="1">The sequence shown here is derived from an EMBL/GenBank/DDBJ whole genome shotgun (WGS) entry which is preliminary data.</text>
</comment>
<dbReference type="EMBL" id="BBLT01000007">
    <property type="protein sequence ID" value="GAL86271.1"/>
    <property type="molecule type" value="Genomic_DNA"/>
</dbReference>
<proteinExistence type="predicted"/>
<dbReference type="Gene3D" id="3.30.2170.10">
    <property type="entry name" value="archaeoglobus fulgidus dsm 4304 superfamily"/>
    <property type="match status" value="1"/>
</dbReference>
<dbReference type="eggNOG" id="COG1515">
    <property type="taxonomic scope" value="Bacteria"/>
</dbReference>
<accession>A0A098LH18</accession>
<dbReference type="GO" id="GO:0006281">
    <property type="term" value="P:DNA repair"/>
    <property type="evidence" value="ECO:0007669"/>
    <property type="project" value="InterPro"/>
</dbReference>
<sequence>MILAFDTYYFENKAKTVCLEFAEWNDKIPSNIYSEIIEDVSEYESGAFYKRELPCILSLLKKIKVDINTIIVVDGFVFLDDEFKPGLGAHLYNALEQHIPVIGVAKTNFAQIYNLKKEVYRGESRKPLYVTSVGVQVHEASAYVQSMYGQYRIPDLLKQLDSLTKEL</sequence>
<dbReference type="STRING" id="153721.MYP_3500"/>
<keyword evidence="1" id="KW-0255">Endonuclease</keyword>
<protein>
    <submittedName>
        <fullName evidence="1">Endonuclease V</fullName>
    </submittedName>
</protein>
<dbReference type="AlphaFoldDB" id="A0A098LH18"/>
<dbReference type="GO" id="GO:0004519">
    <property type="term" value="F:endonuclease activity"/>
    <property type="evidence" value="ECO:0007669"/>
    <property type="project" value="UniProtKB-KW"/>
</dbReference>